<gene>
    <name evidence="1" type="ORF">LA55_521</name>
</gene>
<organism evidence="1 2">
    <name type="scientific">Francisella philomiragia</name>
    <dbReference type="NCBI Taxonomy" id="28110"/>
    <lineage>
        <taxon>Bacteria</taxon>
        <taxon>Pseudomonadati</taxon>
        <taxon>Pseudomonadota</taxon>
        <taxon>Gammaproteobacteria</taxon>
        <taxon>Thiotrichales</taxon>
        <taxon>Francisellaceae</taxon>
        <taxon>Francisella</taxon>
    </lineage>
</organism>
<accession>A0A0B6D7I3</accession>
<dbReference type="EMBL" id="CP009440">
    <property type="protein sequence ID" value="AJI54257.1"/>
    <property type="molecule type" value="Genomic_DNA"/>
</dbReference>
<dbReference type="KEGG" id="fpz:LA55_521"/>
<name>A0A0B6D7I3_9GAMM</name>
<evidence type="ECO:0000313" key="1">
    <source>
        <dbReference type="EMBL" id="AJI54257.1"/>
    </source>
</evidence>
<sequence length="288" mass="32671">MKNTTARIKFKRHLGSANQFLVTSMVALHHLKESEVNEAPEELHTTWSPQDRDSTIDRSRIFVKQSFLAWAVDGIDMYVSLLNKSPKYLQKEREQLVLDSAGRSVLKKSVLLGKELNVNPVIIALVDVLVTWRNNAIHSLAENDLMDGHDEIIQDNKSWIAENFRGLDPSLLTQKAERGDSLTFKETASLINVAHKYVEEVDRLVIGNLDKERLALEAIARETRKNLDFMRKYSSLQGGKREAMIKVWLQNNLAYPNPEPEVLSSCCDIQKVKMVNKSMQQTADAAAD</sequence>
<reference evidence="1 2" key="1">
    <citation type="journal article" date="2015" name="Genome Announc.">
        <title>Genome sequencing of 18 francisella strains to aid in assay development and testing.</title>
        <authorList>
            <person name="Johnson S.L."/>
            <person name="Daligault H.E."/>
            <person name="Davenport K.W."/>
            <person name="Coyne S.R."/>
            <person name="Frey K.G."/>
            <person name="Koroleva G.I."/>
            <person name="Broomall S.M."/>
            <person name="Bishop-Lilly K.A."/>
            <person name="Bruce D.C."/>
            <person name="Chertkov O."/>
            <person name="Freitas T."/>
            <person name="Jaissle J."/>
            <person name="Ladner J.T."/>
            <person name="Rosenzweig C.N."/>
            <person name="Gibbons H.S."/>
            <person name="Palacios G.F."/>
            <person name="Redden C.L."/>
            <person name="Xu Y."/>
            <person name="Minogue T.D."/>
            <person name="Chain P.S."/>
        </authorList>
    </citation>
    <scope>NUCLEOTIDE SEQUENCE [LARGE SCALE GENOMIC DNA]</scope>
    <source>
        <strain evidence="1 2">GA01-2794</strain>
    </source>
</reference>
<evidence type="ECO:0000313" key="2">
    <source>
        <dbReference type="Proteomes" id="UP000031830"/>
    </source>
</evidence>
<dbReference type="Proteomes" id="UP000031830">
    <property type="component" value="Chromosome"/>
</dbReference>
<protein>
    <submittedName>
        <fullName evidence="1">Uncharacterized protein</fullName>
    </submittedName>
</protein>
<proteinExistence type="predicted"/>
<dbReference type="AlphaFoldDB" id="A0A0B6D7I3"/>